<dbReference type="InterPro" id="IPR009061">
    <property type="entry name" value="DNA-bd_dom_put_sf"/>
</dbReference>
<keyword evidence="1 2" id="KW-0597">Phosphoprotein</keyword>
<sequence length="203" mass="23052">MEAKENTTPTTTTTTTTNQPELFTASDVARFCQVDLKTIHNWADKGEIRHFRTPGRHLRFRRLDVLDFLRKYGYPIPEVLRLGKPKVVAVDDDPQVLASLRKALSKRFELTTFQDPFDALVAVGSIQPDAMVFDVRMSGLDGVKCLERLRSIDTTSHIRCIVYSDAEEMKKNATEAGAYDFIKKGEAAELRDSLERLMGLERE</sequence>
<dbReference type="Proteomes" id="UP000309215">
    <property type="component" value="Unassembled WGS sequence"/>
</dbReference>
<keyword evidence="5" id="KW-1185">Reference proteome</keyword>
<dbReference type="PANTHER" id="PTHR44591">
    <property type="entry name" value="STRESS RESPONSE REGULATOR PROTEIN 1"/>
    <property type="match status" value="1"/>
</dbReference>
<proteinExistence type="predicted"/>
<dbReference type="PANTHER" id="PTHR44591:SF3">
    <property type="entry name" value="RESPONSE REGULATORY DOMAIN-CONTAINING PROTEIN"/>
    <property type="match status" value="1"/>
</dbReference>
<protein>
    <submittedName>
        <fullName evidence="4">Response regulator</fullName>
    </submittedName>
</protein>
<dbReference type="SUPFAM" id="SSF52172">
    <property type="entry name" value="CheY-like"/>
    <property type="match status" value="1"/>
</dbReference>
<dbReference type="PROSITE" id="PS50110">
    <property type="entry name" value="RESPONSE_REGULATORY"/>
    <property type="match status" value="1"/>
</dbReference>
<reference evidence="4 5" key="1">
    <citation type="submission" date="2019-04" db="EMBL/GenBank/DDBJ databases">
        <authorList>
            <person name="Li Y."/>
            <person name="Wang J."/>
        </authorList>
    </citation>
    <scope>NUCLEOTIDE SEQUENCE [LARGE SCALE GENOMIC DNA]</scope>
    <source>
        <strain evidence="4 5">DSM 14668</strain>
    </source>
</reference>
<evidence type="ECO:0000313" key="4">
    <source>
        <dbReference type="EMBL" id="TKD07892.1"/>
    </source>
</evidence>
<dbReference type="InterPro" id="IPR010093">
    <property type="entry name" value="SinI_DNA-bd"/>
</dbReference>
<dbReference type="Pfam" id="PF12728">
    <property type="entry name" value="HTH_17"/>
    <property type="match status" value="1"/>
</dbReference>
<evidence type="ECO:0000256" key="1">
    <source>
        <dbReference type="ARBA" id="ARBA00022553"/>
    </source>
</evidence>
<dbReference type="NCBIfam" id="TIGR01764">
    <property type="entry name" value="excise"/>
    <property type="match status" value="1"/>
</dbReference>
<gene>
    <name evidence="4" type="ORF">E8A74_16505</name>
</gene>
<feature type="domain" description="Response regulatory" evidence="3">
    <location>
        <begin position="86"/>
        <end position="199"/>
    </location>
</feature>
<evidence type="ECO:0000256" key="2">
    <source>
        <dbReference type="PROSITE-ProRule" id="PRU00169"/>
    </source>
</evidence>
<dbReference type="InterPro" id="IPR041657">
    <property type="entry name" value="HTH_17"/>
</dbReference>
<dbReference type="SMART" id="SM00448">
    <property type="entry name" value="REC"/>
    <property type="match status" value="1"/>
</dbReference>
<dbReference type="InterPro" id="IPR011006">
    <property type="entry name" value="CheY-like_superfamily"/>
</dbReference>
<name>A0A4U1JDP4_9BACT</name>
<dbReference type="EMBL" id="SSMQ01000015">
    <property type="protein sequence ID" value="TKD07892.1"/>
    <property type="molecule type" value="Genomic_DNA"/>
</dbReference>
<dbReference type="Pfam" id="PF00072">
    <property type="entry name" value="Response_reg"/>
    <property type="match status" value="1"/>
</dbReference>
<dbReference type="OrthoDB" id="5416564at2"/>
<dbReference type="CDD" id="cd00156">
    <property type="entry name" value="REC"/>
    <property type="match status" value="1"/>
</dbReference>
<dbReference type="SUPFAM" id="SSF46955">
    <property type="entry name" value="Putative DNA-binding domain"/>
    <property type="match status" value="1"/>
</dbReference>
<dbReference type="InterPro" id="IPR050595">
    <property type="entry name" value="Bact_response_regulator"/>
</dbReference>
<feature type="modified residue" description="4-aspartylphosphate" evidence="2">
    <location>
        <position position="134"/>
    </location>
</feature>
<organism evidence="4 5">
    <name type="scientific">Polyangium fumosum</name>
    <dbReference type="NCBI Taxonomy" id="889272"/>
    <lineage>
        <taxon>Bacteria</taxon>
        <taxon>Pseudomonadati</taxon>
        <taxon>Myxococcota</taxon>
        <taxon>Polyangia</taxon>
        <taxon>Polyangiales</taxon>
        <taxon>Polyangiaceae</taxon>
        <taxon>Polyangium</taxon>
    </lineage>
</organism>
<dbReference type="RefSeq" id="WP_136929980.1">
    <property type="nucleotide sequence ID" value="NZ_SSMQ01000015.1"/>
</dbReference>
<accession>A0A4U1JDP4</accession>
<dbReference type="InterPro" id="IPR001789">
    <property type="entry name" value="Sig_transdc_resp-reg_receiver"/>
</dbReference>
<dbReference type="GO" id="GO:0000160">
    <property type="term" value="P:phosphorelay signal transduction system"/>
    <property type="evidence" value="ECO:0007669"/>
    <property type="project" value="InterPro"/>
</dbReference>
<evidence type="ECO:0000259" key="3">
    <source>
        <dbReference type="PROSITE" id="PS50110"/>
    </source>
</evidence>
<evidence type="ECO:0000313" key="5">
    <source>
        <dbReference type="Proteomes" id="UP000309215"/>
    </source>
</evidence>
<dbReference type="AlphaFoldDB" id="A0A4U1JDP4"/>
<dbReference type="Gene3D" id="3.40.50.2300">
    <property type="match status" value="1"/>
</dbReference>
<comment type="caution">
    <text evidence="4">The sequence shown here is derived from an EMBL/GenBank/DDBJ whole genome shotgun (WGS) entry which is preliminary data.</text>
</comment>
<dbReference type="GO" id="GO:0003677">
    <property type="term" value="F:DNA binding"/>
    <property type="evidence" value="ECO:0007669"/>
    <property type="project" value="InterPro"/>
</dbReference>